<evidence type="ECO:0000256" key="6">
    <source>
        <dbReference type="PROSITE-ProRule" id="PRU00169"/>
    </source>
</evidence>
<dbReference type="SUPFAM" id="SSF46894">
    <property type="entry name" value="C-terminal effector domain of the bipartite response regulators"/>
    <property type="match status" value="1"/>
</dbReference>
<dbReference type="GO" id="GO:0032993">
    <property type="term" value="C:protein-DNA complex"/>
    <property type="evidence" value="ECO:0007669"/>
    <property type="project" value="TreeGrafter"/>
</dbReference>
<keyword evidence="5" id="KW-0804">Transcription</keyword>
<dbReference type="GO" id="GO:0000976">
    <property type="term" value="F:transcription cis-regulatory region binding"/>
    <property type="evidence" value="ECO:0007669"/>
    <property type="project" value="TreeGrafter"/>
</dbReference>
<organism evidence="10 11">
    <name type="scientific">Dictyobacter kobayashii</name>
    <dbReference type="NCBI Taxonomy" id="2014872"/>
    <lineage>
        <taxon>Bacteria</taxon>
        <taxon>Bacillati</taxon>
        <taxon>Chloroflexota</taxon>
        <taxon>Ktedonobacteria</taxon>
        <taxon>Ktedonobacterales</taxon>
        <taxon>Dictyobacteraceae</taxon>
        <taxon>Dictyobacter</taxon>
    </lineage>
</organism>
<dbReference type="EMBL" id="BIFS01000001">
    <property type="protein sequence ID" value="GCE18330.1"/>
    <property type="molecule type" value="Genomic_DNA"/>
</dbReference>
<dbReference type="InterPro" id="IPR036388">
    <property type="entry name" value="WH-like_DNA-bd_sf"/>
</dbReference>
<dbReference type="PROSITE" id="PS51755">
    <property type="entry name" value="OMPR_PHOB"/>
    <property type="match status" value="1"/>
</dbReference>
<keyword evidence="4 7" id="KW-0238">DNA-binding</keyword>
<dbReference type="SUPFAM" id="SSF52172">
    <property type="entry name" value="CheY-like"/>
    <property type="match status" value="1"/>
</dbReference>
<dbReference type="PROSITE" id="PS50110">
    <property type="entry name" value="RESPONSE_REGULATORY"/>
    <property type="match status" value="1"/>
</dbReference>
<dbReference type="Proteomes" id="UP000287188">
    <property type="component" value="Unassembled WGS sequence"/>
</dbReference>
<keyword evidence="1 6" id="KW-0597">Phosphoprotein</keyword>
<dbReference type="PANTHER" id="PTHR48111:SF1">
    <property type="entry name" value="TWO-COMPONENT RESPONSE REGULATOR ORR33"/>
    <property type="match status" value="1"/>
</dbReference>
<feature type="domain" description="OmpR/PhoB-type" evidence="9">
    <location>
        <begin position="147"/>
        <end position="247"/>
    </location>
</feature>
<evidence type="ECO:0000259" key="8">
    <source>
        <dbReference type="PROSITE" id="PS50110"/>
    </source>
</evidence>
<feature type="modified residue" description="4-aspartylphosphate" evidence="6">
    <location>
        <position position="53"/>
    </location>
</feature>
<dbReference type="InterPro" id="IPR039420">
    <property type="entry name" value="WalR-like"/>
</dbReference>
<sequence>MPRTILIVVQNKDLAQHISKKLREESYLVHVLEQSSVVVDQACKLEPSLIIFDAQLCYADHFAVCQALRAEPLTASIAQLLLVNSTIEITRIEHSPIQIDDYLVQPIWWEELLACVHTLVRSGKRRSQHKSSSARPGIRKKIIYPEGEQLTVNGLFIDIDHHQVTYNGRCIELNQPILFDLLLYLVRHQGVVLSRERLLQQVWGYEQVEGSRTVDVHMRWLRQKLEEDPAHPHLIQTVRGVGYCFKA</sequence>
<dbReference type="PANTHER" id="PTHR48111">
    <property type="entry name" value="REGULATOR OF RPOS"/>
    <property type="match status" value="1"/>
</dbReference>
<evidence type="ECO:0000313" key="10">
    <source>
        <dbReference type="EMBL" id="GCE18330.1"/>
    </source>
</evidence>
<name>A0A402AGU7_9CHLR</name>
<evidence type="ECO:0000256" key="2">
    <source>
        <dbReference type="ARBA" id="ARBA00023012"/>
    </source>
</evidence>
<evidence type="ECO:0000256" key="5">
    <source>
        <dbReference type="ARBA" id="ARBA00023163"/>
    </source>
</evidence>
<evidence type="ECO:0000259" key="9">
    <source>
        <dbReference type="PROSITE" id="PS51755"/>
    </source>
</evidence>
<dbReference type="InterPro" id="IPR001789">
    <property type="entry name" value="Sig_transdc_resp-reg_receiver"/>
</dbReference>
<dbReference type="OrthoDB" id="1779039at2"/>
<dbReference type="GO" id="GO:0005829">
    <property type="term" value="C:cytosol"/>
    <property type="evidence" value="ECO:0007669"/>
    <property type="project" value="TreeGrafter"/>
</dbReference>
<dbReference type="GO" id="GO:0006355">
    <property type="term" value="P:regulation of DNA-templated transcription"/>
    <property type="evidence" value="ECO:0007669"/>
    <property type="project" value="InterPro"/>
</dbReference>
<feature type="domain" description="Response regulatory" evidence="8">
    <location>
        <begin position="4"/>
        <end position="120"/>
    </location>
</feature>
<evidence type="ECO:0000256" key="7">
    <source>
        <dbReference type="PROSITE-ProRule" id="PRU01091"/>
    </source>
</evidence>
<evidence type="ECO:0000313" key="11">
    <source>
        <dbReference type="Proteomes" id="UP000287188"/>
    </source>
</evidence>
<reference evidence="11" key="1">
    <citation type="submission" date="2018-12" db="EMBL/GenBank/DDBJ databases">
        <title>Tengunoibacter tsumagoiensis gen. nov., sp. nov., Dictyobacter kobayashii sp. nov., D. alpinus sp. nov., and D. joshuensis sp. nov. and description of Dictyobacteraceae fam. nov. within the order Ktedonobacterales isolated from Tengu-no-mugimeshi.</title>
        <authorList>
            <person name="Wang C.M."/>
            <person name="Zheng Y."/>
            <person name="Sakai Y."/>
            <person name="Toyoda A."/>
            <person name="Minakuchi Y."/>
            <person name="Abe K."/>
            <person name="Yokota A."/>
            <person name="Yabe S."/>
        </authorList>
    </citation>
    <scope>NUCLEOTIDE SEQUENCE [LARGE SCALE GENOMIC DNA]</scope>
    <source>
        <strain evidence="11">Uno11</strain>
    </source>
</reference>
<dbReference type="InterPro" id="IPR001867">
    <property type="entry name" value="OmpR/PhoB-type_DNA-bd"/>
</dbReference>
<dbReference type="InterPro" id="IPR011006">
    <property type="entry name" value="CheY-like_superfamily"/>
</dbReference>
<dbReference type="Gene3D" id="3.40.50.2300">
    <property type="match status" value="1"/>
</dbReference>
<keyword evidence="2" id="KW-0902">Two-component regulatory system</keyword>
<gene>
    <name evidence="10" type="ORF">KDK_21300</name>
</gene>
<evidence type="ECO:0000256" key="3">
    <source>
        <dbReference type="ARBA" id="ARBA00023015"/>
    </source>
</evidence>
<evidence type="ECO:0000256" key="1">
    <source>
        <dbReference type="ARBA" id="ARBA00022553"/>
    </source>
</evidence>
<comment type="caution">
    <text evidence="10">The sequence shown here is derived from an EMBL/GenBank/DDBJ whole genome shotgun (WGS) entry which is preliminary data.</text>
</comment>
<keyword evidence="3" id="KW-0805">Transcription regulation</keyword>
<protein>
    <submittedName>
        <fullName evidence="10">DNA-binding response regulator</fullName>
    </submittedName>
</protein>
<proteinExistence type="predicted"/>
<dbReference type="CDD" id="cd00383">
    <property type="entry name" value="trans_reg_C"/>
    <property type="match status" value="1"/>
</dbReference>
<dbReference type="FunFam" id="1.10.10.10:FF:000018">
    <property type="entry name" value="DNA-binding response regulator ResD"/>
    <property type="match status" value="1"/>
</dbReference>
<feature type="DNA-binding region" description="OmpR/PhoB-type" evidence="7">
    <location>
        <begin position="147"/>
        <end position="247"/>
    </location>
</feature>
<keyword evidence="11" id="KW-1185">Reference proteome</keyword>
<accession>A0A402AGU7</accession>
<dbReference type="Gene3D" id="1.10.10.10">
    <property type="entry name" value="Winged helix-like DNA-binding domain superfamily/Winged helix DNA-binding domain"/>
    <property type="match status" value="1"/>
</dbReference>
<dbReference type="RefSeq" id="WP_126549882.1">
    <property type="nucleotide sequence ID" value="NZ_BIFS01000001.1"/>
</dbReference>
<dbReference type="GO" id="GO:0000156">
    <property type="term" value="F:phosphorelay response regulator activity"/>
    <property type="evidence" value="ECO:0007669"/>
    <property type="project" value="TreeGrafter"/>
</dbReference>
<dbReference type="Pfam" id="PF00486">
    <property type="entry name" value="Trans_reg_C"/>
    <property type="match status" value="1"/>
</dbReference>
<dbReference type="InterPro" id="IPR016032">
    <property type="entry name" value="Sig_transdc_resp-reg_C-effctor"/>
</dbReference>
<evidence type="ECO:0000256" key="4">
    <source>
        <dbReference type="ARBA" id="ARBA00023125"/>
    </source>
</evidence>
<dbReference type="AlphaFoldDB" id="A0A402AGU7"/>
<dbReference type="SMART" id="SM00862">
    <property type="entry name" value="Trans_reg_C"/>
    <property type="match status" value="1"/>
</dbReference>